<dbReference type="AlphaFoldDB" id="A0A409W692"/>
<accession>A0A409W692</accession>
<protein>
    <submittedName>
        <fullName evidence="3">Uncharacterized protein</fullName>
    </submittedName>
</protein>
<keyword evidence="1" id="KW-0175">Coiled coil</keyword>
<reference evidence="3 4" key="1">
    <citation type="journal article" date="2018" name="Evol. Lett.">
        <title>Horizontal gene cluster transfer increased hallucinogenic mushroom diversity.</title>
        <authorList>
            <person name="Reynolds H.T."/>
            <person name="Vijayakumar V."/>
            <person name="Gluck-Thaler E."/>
            <person name="Korotkin H.B."/>
            <person name="Matheny P.B."/>
            <person name="Slot J.C."/>
        </authorList>
    </citation>
    <scope>NUCLEOTIDE SEQUENCE [LARGE SCALE GENOMIC DNA]</scope>
    <source>
        <strain evidence="3 4">2629</strain>
    </source>
</reference>
<feature type="region of interest" description="Disordered" evidence="2">
    <location>
        <begin position="367"/>
        <end position="397"/>
    </location>
</feature>
<feature type="compositionally biased region" description="Low complexity" evidence="2">
    <location>
        <begin position="50"/>
        <end position="63"/>
    </location>
</feature>
<organism evidence="3 4">
    <name type="scientific">Panaeolus cyanescens</name>
    <dbReference type="NCBI Taxonomy" id="181874"/>
    <lineage>
        <taxon>Eukaryota</taxon>
        <taxon>Fungi</taxon>
        <taxon>Dikarya</taxon>
        <taxon>Basidiomycota</taxon>
        <taxon>Agaricomycotina</taxon>
        <taxon>Agaricomycetes</taxon>
        <taxon>Agaricomycetidae</taxon>
        <taxon>Agaricales</taxon>
        <taxon>Agaricineae</taxon>
        <taxon>Galeropsidaceae</taxon>
        <taxon>Panaeolus</taxon>
    </lineage>
</organism>
<feature type="compositionally biased region" description="Acidic residues" evidence="2">
    <location>
        <begin position="289"/>
        <end position="310"/>
    </location>
</feature>
<evidence type="ECO:0000313" key="4">
    <source>
        <dbReference type="Proteomes" id="UP000284842"/>
    </source>
</evidence>
<comment type="caution">
    <text evidence="3">The sequence shown here is derived from an EMBL/GenBank/DDBJ whole genome shotgun (WGS) entry which is preliminary data.</text>
</comment>
<dbReference type="InParanoid" id="A0A409W692"/>
<dbReference type="Proteomes" id="UP000284842">
    <property type="component" value="Unassembled WGS sequence"/>
</dbReference>
<feature type="compositionally biased region" description="Basic and acidic residues" evidence="2">
    <location>
        <begin position="115"/>
        <end position="130"/>
    </location>
</feature>
<feature type="region of interest" description="Disordered" evidence="2">
    <location>
        <begin position="284"/>
        <end position="353"/>
    </location>
</feature>
<feature type="region of interest" description="Disordered" evidence="2">
    <location>
        <begin position="1"/>
        <end position="143"/>
    </location>
</feature>
<dbReference type="EMBL" id="NHTK01005783">
    <property type="protein sequence ID" value="PPQ73995.1"/>
    <property type="molecule type" value="Genomic_DNA"/>
</dbReference>
<evidence type="ECO:0000313" key="3">
    <source>
        <dbReference type="EMBL" id="PPQ73995.1"/>
    </source>
</evidence>
<dbReference type="OrthoDB" id="10665296at2759"/>
<keyword evidence="4" id="KW-1185">Reference proteome</keyword>
<feature type="compositionally biased region" description="Polar residues" evidence="2">
    <location>
        <begin position="311"/>
        <end position="321"/>
    </location>
</feature>
<feature type="coiled-coil region" evidence="1">
    <location>
        <begin position="150"/>
        <end position="213"/>
    </location>
</feature>
<name>A0A409W692_9AGAR</name>
<gene>
    <name evidence="3" type="ORF">CVT24_012484</name>
</gene>
<proteinExistence type="predicted"/>
<evidence type="ECO:0000256" key="2">
    <source>
        <dbReference type="SAM" id="MobiDB-lite"/>
    </source>
</evidence>
<evidence type="ECO:0000256" key="1">
    <source>
        <dbReference type="SAM" id="Coils"/>
    </source>
</evidence>
<feature type="compositionally biased region" description="Low complexity" evidence="2">
    <location>
        <begin position="88"/>
        <end position="108"/>
    </location>
</feature>
<sequence length="397" mass="43778">MRGITGGSSIDDDKEKMTKASGAKRSGTVEILVEGGDPGPSRTTGKKNVTGTTDSNNTNTDTGRIASKERHRKPTARKSTGCKAPRRSLSQSTGPPGPSSLPGIDDPSVSTQNRTQDKGVNRQGDIRDAADSDDSDAKEEARLLQMAQALKEKRQARAKLRYEMEMAQKEEEERKKKREEEAKLKRLEEERKARELQERAEEYLASLEKEETIAVALNAPKRSLQVAKVAAHERTVLWGPYNSCRACEDSGEACIPAKNQDSRKCERCDRKTFECGPWTLVTRKKNDDDSSDYIEGGDSDSEGIETEQEETSQFKQNTVKATTKAIKPAVAKQQKATPAVTVEHPSISPDQGEQIIGLLQQILGELRGDKKQKRSAHAEASGDDSEAERPNKRKKIS</sequence>